<sequence length="82" mass="9808">MRALYLDIPYQVRDKRLKSPYQNNMIFLQIGILCEEKLLKNNLYLNAIGVISYVANTLRKKYLRREQFAIMTACYGNYYTKM</sequence>
<comment type="caution">
    <text evidence="1">The sequence shown here is derived from an EMBL/GenBank/DDBJ whole genome shotgun (WGS) entry which is preliminary data.</text>
</comment>
<dbReference type="EMBL" id="LNQE01001062">
    <property type="protein sequence ID" value="KUG21470.1"/>
    <property type="molecule type" value="Genomic_DNA"/>
</dbReference>
<protein>
    <submittedName>
        <fullName evidence="1">Uncharacterized protein</fullName>
    </submittedName>
</protein>
<reference evidence="1" key="1">
    <citation type="journal article" date="2015" name="Proc. Natl. Acad. Sci. U.S.A.">
        <title>Networks of energetic and metabolic interactions define dynamics in microbial communities.</title>
        <authorList>
            <person name="Embree M."/>
            <person name="Liu J.K."/>
            <person name="Al-Bassam M.M."/>
            <person name="Zengler K."/>
        </authorList>
    </citation>
    <scope>NUCLEOTIDE SEQUENCE</scope>
</reference>
<evidence type="ECO:0000313" key="1">
    <source>
        <dbReference type="EMBL" id="KUG21470.1"/>
    </source>
</evidence>
<gene>
    <name evidence="1" type="ORF">ASZ90_008826</name>
</gene>
<accession>A0A0W8FLG7</accession>
<organism evidence="1">
    <name type="scientific">hydrocarbon metagenome</name>
    <dbReference type="NCBI Taxonomy" id="938273"/>
    <lineage>
        <taxon>unclassified sequences</taxon>
        <taxon>metagenomes</taxon>
        <taxon>ecological metagenomes</taxon>
    </lineage>
</organism>
<dbReference type="AlphaFoldDB" id="A0A0W8FLG7"/>
<proteinExistence type="predicted"/>
<name>A0A0W8FLG7_9ZZZZ</name>